<sequence length="537" mass="60736">MNRLIFAILIGIATTSLGASSTVYEPTRESLSNYEVPEWYRDAKIGFFYHWGPGSVPGLHFNKDEVDFCQQNGKYKDSGLAKKNPVGQWGANMYPRPGKPDHEQNSNYFLHKKFFGDPKEFGYKELISLLTGENFDPEEMVQLLDEAGVKYIVPMAVHHDGFAMWDSKVIDQYNAAKMGPKKNTTKLVVDAARARGIKVGVSTHVARHSWYYPKTPGYDVSDPQYVQLYGEGLGKGGIPKPAAVRKWEDTLAELVEFFHPDYIFVDGGTADTFCMKGSYVVNDAFRRVVANYYNRSREFGVEPVITFKRESLYKEEAVPDYEAGYLFDKAPYVWQTHANTCGWFYRPGQWVVPSHVNFRKIIDTVSKNGNMLLNLAIAPDGSIQEAEIQFLKDMAEWTGTLGEGIYASRPWRVYGELGSGSRLDAKENTHKGKVYKDPEAIPAGRMNLNENDIRYTRSKDEKTIYATILAWPKMDFTLTSFAEGGIGEDVEVGNVSLLGRDEKIDWKRTAKGIAIQVPSVPVFKDQNWPVMFKIDVK</sequence>
<dbReference type="EMBL" id="CAAHFH010000002">
    <property type="protein sequence ID" value="VGO21898.1"/>
    <property type="molecule type" value="Genomic_DNA"/>
</dbReference>
<feature type="domain" description="Alpha-L-fucosidase C-terminal" evidence="9">
    <location>
        <begin position="450"/>
        <end position="534"/>
    </location>
</feature>
<evidence type="ECO:0000259" key="8">
    <source>
        <dbReference type="Pfam" id="PF01120"/>
    </source>
</evidence>
<dbReference type="GO" id="GO:0006004">
    <property type="term" value="P:fucose metabolic process"/>
    <property type="evidence" value="ECO:0007669"/>
    <property type="project" value="InterPro"/>
</dbReference>
<accession>A0A6C2UNY6</accession>
<evidence type="ECO:0000313" key="11">
    <source>
        <dbReference type="Proteomes" id="UP000346198"/>
    </source>
</evidence>
<evidence type="ECO:0000256" key="3">
    <source>
        <dbReference type="ARBA" id="ARBA00012662"/>
    </source>
</evidence>
<dbReference type="PANTHER" id="PTHR10030">
    <property type="entry name" value="ALPHA-L-FUCOSIDASE"/>
    <property type="match status" value="1"/>
</dbReference>
<dbReference type="EC" id="3.2.1.51" evidence="3"/>
<keyword evidence="11" id="KW-1185">Reference proteome</keyword>
<dbReference type="GO" id="GO:0004560">
    <property type="term" value="F:alpha-L-fucosidase activity"/>
    <property type="evidence" value="ECO:0007669"/>
    <property type="project" value="InterPro"/>
</dbReference>
<dbReference type="PANTHER" id="PTHR10030:SF37">
    <property type="entry name" value="ALPHA-L-FUCOSIDASE-RELATED"/>
    <property type="match status" value="1"/>
</dbReference>
<dbReference type="Gene3D" id="3.20.20.80">
    <property type="entry name" value="Glycosidases"/>
    <property type="match status" value="1"/>
</dbReference>
<evidence type="ECO:0000256" key="2">
    <source>
        <dbReference type="ARBA" id="ARBA00007951"/>
    </source>
</evidence>
<evidence type="ECO:0000259" key="9">
    <source>
        <dbReference type="Pfam" id="PF16757"/>
    </source>
</evidence>
<comment type="function">
    <text evidence="1">Alpha-L-fucosidase is responsible for hydrolyzing the alpha-1,6-linked fucose joined to the reducing-end N-acetylglucosamine of the carbohydrate moieties of glycoproteins.</text>
</comment>
<comment type="similarity">
    <text evidence="2">Belongs to the glycosyl hydrolase 29 family.</text>
</comment>
<gene>
    <name evidence="10" type="ORF">SCARR_03978</name>
</gene>
<dbReference type="Proteomes" id="UP000346198">
    <property type="component" value="Unassembled WGS sequence"/>
</dbReference>
<dbReference type="AlphaFoldDB" id="A0A6C2UNY6"/>
<evidence type="ECO:0000313" key="10">
    <source>
        <dbReference type="EMBL" id="VGO21898.1"/>
    </source>
</evidence>
<dbReference type="Pfam" id="PF16757">
    <property type="entry name" value="Fucosidase_C"/>
    <property type="match status" value="1"/>
</dbReference>
<keyword evidence="4 7" id="KW-0732">Signal</keyword>
<feature type="signal peptide" evidence="7">
    <location>
        <begin position="1"/>
        <end position="19"/>
    </location>
</feature>
<dbReference type="InterPro" id="IPR013780">
    <property type="entry name" value="Glyco_hydro_b"/>
</dbReference>
<evidence type="ECO:0000256" key="7">
    <source>
        <dbReference type="SAM" id="SignalP"/>
    </source>
</evidence>
<evidence type="ECO:0000256" key="4">
    <source>
        <dbReference type="ARBA" id="ARBA00022729"/>
    </source>
</evidence>
<dbReference type="InterPro" id="IPR016286">
    <property type="entry name" value="FUC_metazoa-typ"/>
</dbReference>
<feature type="domain" description="Glycoside hydrolase family 29 N-terminal" evidence="8">
    <location>
        <begin position="17"/>
        <end position="403"/>
    </location>
</feature>
<dbReference type="InterPro" id="IPR000933">
    <property type="entry name" value="Glyco_hydro_29"/>
</dbReference>
<dbReference type="InterPro" id="IPR017853">
    <property type="entry name" value="GH"/>
</dbReference>
<protein>
    <recommendedName>
        <fullName evidence="3">alpha-L-fucosidase</fullName>
        <ecNumber evidence="3">3.2.1.51</ecNumber>
    </recommendedName>
</protein>
<reference evidence="10 11" key="1">
    <citation type="submission" date="2019-04" db="EMBL/GenBank/DDBJ databases">
        <authorList>
            <person name="Van Vliet M D."/>
        </authorList>
    </citation>
    <scope>NUCLEOTIDE SEQUENCE [LARGE SCALE GENOMIC DNA]</scope>
    <source>
        <strain evidence="10 11">F21</strain>
    </source>
</reference>
<organism evidence="10 11">
    <name type="scientific">Pontiella sulfatireligans</name>
    <dbReference type="NCBI Taxonomy" id="2750658"/>
    <lineage>
        <taxon>Bacteria</taxon>
        <taxon>Pseudomonadati</taxon>
        <taxon>Kiritimatiellota</taxon>
        <taxon>Kiritimatiellia</taxon>
        <taxon>Kiritimatiellales</taxon>
        <taxon>Pontiellaceae</taxon>
        <taxon>Pontiella</taxon>
    </lineage>
</organism>
<dbReference type="SMART" id="SM00812">
    <property type="entry name" value="Alpha_L_fucos"/>
    <property type="match status" value="1"/>
</dbReference>
<evidence type="ECO:0000256" key="6">
    <source>
        <dbReference type="ARBA" id="ARBA00023295"/>
    </source>
</evidence>
<dbReference type="GO" id="GO:0016139">
    <property type="term" value="P:glycoside catabolic process"/>
    <property type="evidence" value="ECO:0007669"/>
    <property type="project" value="TreeGrafter"/>
</dbReference>
<dbReference type="InterPro" id="IPR031919">
    <property type="entry name" value="Fucosidase_C"/>
</dbReference>
<dbReference type="Gene3D" id="2.60.40.1180">
    <property type="entry name" value="Golgi alpha-mannosidase II"/>
    <property type="match status" value="1"/>
</dbReference>
<dbReference type="InterPro" id="IPR057739">
    <property type="entry name" value="Glyco_hydro_29_N"/>
</dbReference>
<keyword evidence="5" id="KW-0378">Hydrolase</keyword>
<evidence type="ECO:0000256" key="1">
    <source>
        <dbReference type="ARBA" id="ARBA00004071"/>
    </source>
</evidence>
<evidence type="ECO:0000256" key="5">
    <source>
        <dbReference type="ARBA" id="ARBA00022801"/>
    </source>
</evidence>
<dbReference type="PIRSF" id="PIRSF001092">
    <property type="entry name" value="Alpha-L-fucosidase"/>
    <property type="match status" value="1"/>
</dbReference>
<keyword evidence="6" id="KW-0326">Glycosidase</keyword>
<dbReference type="RefSeq" id="WP_136063329.1">
    <property type="nucleotide sequence ID" value="NZ_CAAHFH010000002.1"/>
</dbReference>
<proteinExistence type="inferred from homology"/>
<feature type="chain" id="PRO_5025502806" description="alpha-L-fucosidase" evidence="7">
    <location>
        <begin position="20"/>
        <end position="537"/>
    </location>
</feature>
<dbReference type="GO" id="GO:0005764">
    <property type="term" value="C:lysosome"/>
    <property type="evidence" value="ECO:0007669"/>
    <property type="project" value="TreeGrafter"/>
</dbReference>
<dbReference type="PRINTS" id="PR00741">
    <property type="entry name" value="GLHYDRLASE29"/>
</dbReference>
<name>A0A6C2UNY6_9BACT</name>
<dbReference type="Pfam" id="PF01120">
    <property type="entry name" value="Alpha_L_fucos"/>
    <property type="match status" value="1"/>
</dbReference>
<dbReference type="SUPFAM" id="SSF51445">
    <property type="entry name" value="(Trans)glycosidases"/>
    <property type="match status" value="1"/>
</dbReference>